<dbReference type="InterPro" id="IPR056124">
    <property type="entry name" value="DUF7707"/>
</dbReference>
<accession>A0AAN6UAX2</accession>
<protein>
    <recommendedName>
        <fullName evidence="2">DUF7707 domain-containing protein</fullName>
    </recommendedName>
</protein>
<reference evidence="3" key="2">
    <citation type="submission" date="2023-05" db="EMBL/GenBank/DDBJ databases">
        <authorList>
            <consortium name="Lawrence Berkeley National Laboratory"/>
            <person name="Steindorff A."/>
            <person name="Hensen N."/>
            <person name="Bonometti L."/>
            <person name="Westerberg I."/>
            <person name="Brannstrom I.O."/>
            <person name="Guillou S."/>
            <person name="Cros-Aarteil S."/>
            <person name="Calhoun S."/>
            <person name="Haridas S."/>
            <person name="Kuo A."/>
            <person name="Mondo S."/>
            <person name="Pangilinan J."/>
            <person name="Riley R."/>
            <person name="Labutti K."/>
            <person name="Andreopoulos B."/>
            <person name="Lipzen A."/>
            <person name="Chen C."/>
            <person name="Yanf M."/>
            <person name="Daum C."/>
            <person name="Ng V."/>
            <person name="Clum A."/>
            <person name="Ohm R."/>
            <person name="Martin F."/>
            <person name="Silar P."/>
            <person name="Natvig D."/>
            <person name="Lalanne C."/>
            <person name="Gautier V."/>
            <person name="Ament-Velasquez S.L."/>
            <person name="Kruys A."/>
            <person name="Hutchinson M.I."/>
            <person name="Powell A.J."/>
            <person name="Barry K."/>
            <person name="Miller A.N."/>
            <person name="Grigoriev I.V."/>
            <person name="Debuchy R."/>
            <person name="Gladieux P."/>
            <person name="Thoren M.H."/>
            <person name="Johannesson H."/>
        </authorList>
    </citation>
    <scope>NUCLEOTIDE SEQUENCE</scope>
    <source>
        <strain evidence="3">CBS 731.68</strain>
    </source>
</reference>
<evidence type="ECO:0000313" key="4">
    <source>
        <dbReference type="Proteomes" id="UP001302602"/>
    </source>
</evidence>
<reference evidence="3" key="1">
    <citation type="journal article" date="2023" name="Mol. Phylogenet. Evol.">
        <title>Genome-scale phylogeny and comparative genomics of the fungal order Sordariales.</title>
        <authorList>
            <person name="Hensen N."/>
            <person name="Bonometti L."/>
            <person name="Westerberg I."/>
            <person name="Brannstrom I.O."/>
            <person name="Guillou S."/>
            <person name="Cros-Aarteil S."/>
            <person name="Calhoun S."/>
            <person name="Haridas S."/>
            <person name="Kuo A."/>
            <person name="Mondo S."/>
            <person name="Pangilinan J."/>
            <person name="Riley R."/>
            <person name="LaButti K."/>
            <person name="Andreopoulos B."/>
            <person name="Lipzen A."/>
            <person name="Chen C."/>
            <person name="Yan M."/>
            <person name="Daum C."/>
            <person name="Ng V."/>
            <person name="Clum A."/>
            <person name="Steindorff A."/>
            <person name="Ohm R.A."/>
            <person name="Martin F."/>
            <person name="Silar P."/>
            <person name="Natvig D.O."/>
            <person name="Lalanne C."/>
            <person name="Gautier V."/>
            <person name="Ament-Velasquez S.L."/>
            <person name="Kruys A."/>
            <person name="Hutchinson M.I."/>
            <person name="Powell A.J."/>
            <person name="Barry K."/>
            <person name="Miller A.N."/>
            <person name="Grigoriev I.V."/>
            <person name="Debuchy R."/>
            <person name="Gladieux P."/>
            <person name="Hiltunen Thoren M."/>
            <person name="Johannesson H."/>
        </authorList>
    </citation>
    <scope>NUCLEOTIDE SEQUENCE</scope>
    <source>
        <strain evidence="3">CBS 731.68</strain>
    </source>
</reference>
<dbReference type="EMBL" id="MU853223">
    <property type="protein sequence ID" value="KAK4129359.1"/>
    <property type="molecule type" value="Genomic_DNA"/>
</dbReference>
<gene>
    <name evidence="3" type="ORF">N657DRAFT_562923</name>
</gene>
<dbReference type="PANTHER" id="PTHR38118">
    <property type="entry name" value="ANCHORED CELL WALL PROTEIN 11-RELATED"/>
    <property type="match status" value="1"/>
</dbReference>
<dbReference type="GeneID" id="87824943"/>
<organism evidence="3 4">
    <name type="scientific">Parathielavia appendiculata</name>
    <dbReference type="NCBI Taxonomy" id="2587402"/>
    <lineage>
        <taxon>Eukaryota</taxon>
        <taxon>Fungi</taxon>
        <taxon>Dikarya</taxon>
        <taxon>Ascomycota</taxon>
        <taxon>Pezizomycotina</taxon>
        <taxon>Sordariomycetes</taxon>
        <taxon>Sordariomycetidae</taxon>
        <taxon>Sordariales</taxon>
        <taxon>Chaetomiaceae</taxon>
        <taxon>Parathielavia</taxon>
    </lineage>
</organism>
<feature type="chain" id="PRO_5042988501" description="DUF7707 domain-containing protein" evidence="1">
    <location>
        <begin position="20"/>
        <end position="198"/>
    </location>
</feature>
<proteinExistence type="predicted"/>
<dbReference type="Pfam" id="PF24808">
    <property type="entry name" value="DUF7707"/>
    <property type="match status" value="1"/>
</dbReference>
<evidence type="ECO:0000313" key="3">
    <source>
        <dbReference type="EMBL" id="KAK4129359.1"/>
    </source>
</evidence>
<dbReference type="RefSeq" id="XP_062653130.1">
    <property type="nucleotide sequence ID" value="XM_062788173.1"/>
</dbReference>
<dbReference type="Proteomes" id="UP001302602">
    <property type="component" value="Unassembled WGS sequence"/>
</dbReference>
<name>A0AAN6UAX2_9PEZI</name>
<comment type="caution">
    <text evidence="3">The sequence shown here is derived from an EMBL/GenBank/DDBJ whole genome shotgun (WGS) entry which is preliminary data.</text>
</comment>
<feature type="signal peptide" evidence="1">
    <location>
        <begin position="1"/>
        <end position="19"/>
    </location>
</feature>
<evidence type="ECO:0000256" key="1">
    <source>
        <dbReference type="SAM" id="SignalP"/>
    </source>
</evidence>
<sequence>MVLFRTTLLAFASAVAVSADYVIQPDTVPLPTRMAWCNSQTASCGPICLQTSVGPPQTNECDAETLQYGCVCSDGKQPNMTQYTMTLPYFTCTEWGNQCVKRCGNDNLCGNDCREKHPCGALDPPKGNATKTTSSVSATATASATASNQVFNGFGDGSSSNAGSGNGNGSGAGAVRFGDSFGLVVVAGGLFAGLALLA</sequence>
<dbReference type="PANTHER" id="PTHR38118:SF2">
    <property type="entry name" value="CDP-ALCOHOL PHOSPHATIDYLTRANSFERASE PROTEIN"/>
    <property type="match status" value="1"/>
</dbReference>
<evidence type="ECO:0000259" key="2">
    <source>
        <dbReference type="Pfam" id="PF24808"/>
    </source>
</evidence>
<feature type="domain" description="DUF7707" evidence="2">
    <location>
        <begin position="22"/>
        <end position="124"/>
    </location>
</feature>
<keyword evidence="4" id="KW-1185">Reference proteome</keyword>
<dbReference type="AlphaFoldDB" id="A0AAN6UAX2"/>
<keyword evidence="1" id="KW-0732">Signal</keyword>